<dbReference type="SMART" id="SM00530">
    <property type="entry name" value="HTH_XRE"/>
    <property type="match status" value="1"/>
</dbReference>
<evidence type="ECO:0000313" key="2">
    <source>
        <dbReference type="EMBL" id="AIW22800.1"/>
    </source>
</evidence>
<feature type="domain" description="HTH cro/C1-type" evidence="1">
    <location>
        <begin position="36"/>
        <end position="90"/>
    </location>
</feature>
<dbReference type="KEGG" id="vcy:IX92_27505"/>
<organism evidence="2 3">
    <name type="scientific">Vibrio coralliilyticus</name>
    <dbReference type="NCBI Taxonomy" id="190893"/>
    <lineage>
        <taxon>Bacteria</taxon>
        <taxon>Pseudomonadati</taxon>
        <taxon>Pseudomonadota</taxon>
        <taxon>Gammaproteobacteria</taxon>
        <taxon>Vibrionales</taxon>
        <taxon>Vibrionaceae</taxon>
        <taxon>Vibrio</taxon>
    </lineage>
</organism>
<dbReference type="RefSeq" id="WP_040122414.1">
    <property type="nucleotide sequence ID" value="NZ_CP009266.1"/>
</dbReference>
<reference evidence="2 3" key="1">
    <citation type="submission" date="2014-10" db="EMBL/GenBank/DDBJ databases">
        <title>The Complete Genome Sequence for the Shellfish Pathogen Vibrio coralliilyticus RE98 Isolated from a Shellfish Hatchery.</title>
        <authorList>
            <person name="Richards G.P."/>
            <person name="Bono J.L."/>
            <person name="Watson M.A."/>
            <person name="Needleman D.S."/>
        </authorList>
    </citation>
    <scope>NUCLEOTIDE SEQUENCE [LARGE SCALE GENOMIC DNA]</scope>
    <source>
        <strain evidence="2 3">RE98</strain>
        <plasmid evidence="2 3">p319</plasmid>
    </source>
</reference>
<keyword evidence="2" id="KW-0614">Plasmid</keyword>
<dbReference type="InterPro" id="IPR010982">
    <property type="entry name" value="Lambda_DNA-bd_dom_sf"/>
</dbReference>
<keyword evidence="3" id="KW-1185">Reference proteome</keyword>
<dbReference type="CDD" id="cd00093">
    <property type="entry name" value="HTH_XRE"/>
    <property type="match status" value="1"/>
</dbReference>
<geneLocation type="plasmid" evidence="2 3">
    <name>p319</name>
</geneLocation>
<evidence type="ECO:0000259" key="1">
    <source>
        <dbReference type="PROSITE" id="PS50943"/>
    </source>
</evidence>
<proteinExistence type="predicted"/>
<dbReference type="InterPro" id="IPR001387">
    <property type="entry name" value="Cro/C1-type_HTH"/>
</dbReference>
<accession>A0AAN0SKP0</accession>
<dbReference type="KEGG" id="vct:JV59_24285"/>
<dbReference type="GO" id="GO:0003677">
    <property type="term" value="F:DNA binding"/>
    <property type="evidence" value="ECO:0007669"/>
    <property type="project" value="InterPro"/>
</dbReference>
<dbReference type="SUPFAM" id="SSF47413">
    <property type="entry name" value="lambda repressor-like DNA-binding domains"/>
    <property type="match status" value="1"/>
</dbReference>
<dbReference type="AlphaFoldDB" id="A0AAN0SKP0"/>
<name>A0AAN0SKP0_9VIBR</name>
<dbReference type="Pfam" id="PF01381">
    <property type="entry name" value="HTH_3"/>
    <property type="match status" value="1"/>
</dbReference>
<dbReference type="PROSITE" id="PS50943">
    <property type="entry name" value="HTH_CROC1"/>
    <property type="match status" value="1"/>
</dbReference>
<sequence length="104" mass="11120">MTSKTGTLAELDALMSPEALTKAKHRAKDILLGMQLAQLRESLGLTQSDVAKIMGVTQPTISSMESNGLNLKVETVERYIAACGGHHTTIQATLPGGERIEMVL</sequence>
<dbReference type="Gene3D" id="1.10.260.40">
    <property type="entry name" value="lambda repressor-like DNA-binding domains"/>
    <property type="match status" value="1"/>
</dbReference>
<evidence type="ECO:0000313" key="3">
    <source>
        <dbReference type="Proteomes" id="UP000030081"/>
    </source>
</evidence>
<dbReference type="EMBL" id="CP009620">
    <property type="protein sequence ID" value="AIW22800.1"/>
    <property type="molecule type" value="Genomic_DNA"/>
</dbReference>
<protein>
    <recommendedName>
        <fullName evidence="1">HTH cro/C1-type domain-containing protein</fullName>
    </recommendedName>
</protein>
<dbReference type="Proteomes" id="UP000030081">
    <property type="component" value="Plasmid p319"/>
</dbReference>
<gene>
    <name evidence="2" type="ORF">IX92_27505</name>
</gene>